<sequence>MVEVINKSVCHGVAGKRQGNVKGVVIHNDAGSVYATAKSYLGALGNMNNTQLANGFVHYYIDRFTIVRTEDTFNMAWHTANTDGNANYIGYEVCQSYGASTTDFLANEQVVFKQAAEDLLFYGLSANRDTVRLHREFSPTACPHRSWDLHGKSMNAVKDYFIKEIKKFMDGAELKPVRPVKRDTPQGPWMNEYKRVIVNSKDAHIYSDFKWKFRQNGEDVGRKQFNVTGKYEHENGQIYYSLYNDNNSWEGYINKSYTTEVSQNNFNLYLQPQGQWFKESKHIMIHTKDCDIYSDFNWTRWKKGIDAACQVFKVTGKYFHQNGFTYYSLYNVKGKWCGYINAEFTSELK</sequence>
<dbReference type="InterPro" id="IPR002502">
    <property type="entry name" value="Amidase_domain"/>
</dbReference>
<dbReference type="EMBL" id="SDGV01000002">
    <property type="protein sequence ID" value="THB62168.1"/>
    <property type="molecule type" value="Genomic_DNA"/>
</dbReference>
<comment type="caution">
    <text evidence="2">The sequence shown here is derived from an EMBL/GenBank/DDBJ whole genome shotgun (WGS) entry which is preliminary data.</text>
</comment>
<dbReference type="OrthoDB" id="2173042at2"/>
<organism evidence="2 3">
    <name type="scientific">Vagococcus silagei</name>
    <dbReference type="NCBI Taxonomy" id="2508885"/>
    <lineage>
        <taxon>Bacteria</taxon>
        <taxon>Bacillati</taxon>
        <taxon>Bacillota</taxon>
        <taxon>Bacilli</taxon>
        <taxon>Lactobacillales</taxon>
        <taxon>Enterococcaceae</taxon>
        <taxon>Vagococcus</taxon>
    </lineage>
</organism>
<evidence type="ECO:0000259" key="1">
    <source>
        <dbReference type="SMART" id="SM00644"/>
    </source>
</evidence>
<evidence type="ECO:0000313" key="3">
    <source>
        <dbReference type="Proteomes" id="UP000310506"/>
    </source>
</evidence>
<dbReference type="RefSeq" id="WP_136135830.1">
    <property type="nucleotide sequence ID" value="NZ_SDGV01000002.1"/>
</dbReference>
<dbReference type="GO" id="GO:0008745">
    <property type="term" value="F:N-acetylmuramoyl-L-alanine amidase activity"/>
    <property type="evidence" value="ECO:0007669"/>
    <property type="project" value="InterPro"/>
</dbReference>
<dbReference type="AlphaFoldDB" id="A0A4S3B6D5"/>
<reference evidence="2 3" key="1">
    <citation type="submission" date="2019-01" db="EMBL/GenBank/DDBJ databases">
        <title>Vagococcus silagei sp. nov. isolated from brewer's grain.</title>
        <authorList>
            <person name="Guu J.-R."/>
        </authorList>
    </citation>
    <scope>NUCLEOTIDE SEQUENCE [LARGE SCALE GENOMIC DNA]</scope>
    <source>
        <strain evidence="2 3">2B-2</strain>
    </source>
</reference>
<dbReference type="CDD" id="cd06583">
    <property type="entry name" value="PGRP"/>
    <property type="match status" value="1"/>
</dbReference>
<proteinExistence type="predicted"/>
<feature type="domain" description="N-acetylmuramoyl-L-alanine amidase" evidence="1">
    <location>
        <begin position="9"/>
        <end position="153"/>
    </location>
</feature>
<dbReference type="InterPro" id="IPR036505">
    <property type="entry name" value="Amidase/PGRP_sf"/>
</dbReference>
<name>A0A4S3B6D5_9ENTE</name>
<dbReference type="Gene3D" id="3.40.80.10">
    <property type="entry name" value="Peptidoglycan recognition protein-like"/>
    <property type="match status" value="1"/>
</dbReference>
<gene>
    <name evidence="2" type="ORF">ESZ54_01105</name>
</gene>
<accession>A0A4S3B6D5</accession>
<dbReference type="Pfam" id="PF01510">
    <property type="entry name" value="Amidase_2"/>
    <property type="match status" value="1"/>
</dbReference>
<dbReference type="GO" id="GO:0009253">
    <property type="term" value="P:peptidoglycan catabolic process"/>
    <property type="evidence" value="ECO:0007669"/>
    <property type="project" value="InterPro"/>
</dbReference>
<protein>
    <recommendedName>
        <fullName evidence="1">N-acetylmuramoyl-L-alanine amidase domain-containing protein</fullName>
    </recommendedName>
</protein>
<keyword evidence="3" id="KW-1185">Reference proteome</keyword>
<dbReference type="SMART" id="SM00644">
    <property type="entry name" value="Ami_2"/>
    <property type="match status" value="1"/>
</dbReference>
<evidence type="ECO:0000313" key="2">
    <source>
        <dbReference type="EMBL" id="THB62168.1"/>
    </source>
</evidence>
<dbReference type="Proteomes" id="UP000310506">
    <property type="component" value="Unassembled WGS sequence"/>
</dbReference>
<dbReference type="SUPFAM" id="SSF55846">
    <property type="entry name" value="N-acetylmuramoyl-L-alanine amidase-like"/>
    <property type="match status" value="1"/>
</dbReference>